<name>A0A022PYR8_ERYGU</name>
<organism evidence="1 2">
    <name type="scientific">Erythranthe guttata</name>
    <name type="common">Yellow monkey flower</name>
    <name type="synonym">Mimulus guttatus</name>
    <dbReference type="NCBI Taxonomy" id="4155"/>
    <lineage>
        <taxon>Eukaryota</taxon>
        <taxon>Viridiplantae</taxon>
        <taxon>Streptophyta</taxon>
        <taxon>Embryophyta</taxon>
        <taxon>Tracheophyta</taxon>
        <taxon>Spermatophyta</taxon>
        <taxon>Magnoliopsida</taxon>
        <taxon>eudicotyledons</taxon>
        <taxon>Gunneridae</taxon>
        <taxon>Pentapetalae</taxon>
        <taxon>asterids</taxon>
        <taxon>lamiids</taxon>
        <taxon>Lamiales</taxon>
        <taxon>Phrymaceae</taxon>
        <taxon>Erythranthe</taxon>
    </lineage>
</organism>
<dbReference type="PANTHER" id="PTHR34451:SF7">
    <property type="entry name" value="PHD FINGER FAMILY PROTEIN"/>
    <property type="match status" value="1"/>
</dbReference>
<keyword evidence="2" id="KW-1185">Reference proteome</keyword>
<evidence type="ECO:0000313" key="2">
    <source>
        <dbReference type="Proteomes" id="UP000030748"/>
    </source>
</evidence>
<dbReference type="PANTHER" id="PTHR34451">
    <property type="entry name" value="PHD FINGER FAMILY PROTEIN"/>
    <property type="match status" value="1"/>
</dbReference>
<reference evidence="1 2" key="1">
    <citation type="journal article" date="2013" name="Proc. Natl. Acad. Sci. U.S.A.">
        <title>Fine-scale variation in meiotic recombination in Mimulus inferred from population shotgun sequencing.</title>
        <authorList>
            <person name="Hellsten U."/>
            <person name="Wright K.M."/>
            <person name="Jenkins J."/>
            <person name="Shu S."/>
            <person name="Yuan Y."/>
            <person name="Wessler S.R."/>
            <person name="Schmutz J."/>
            <person name="Willis J.H."/>
            <person name="Rokhsar D.S."/>
        </authorList>
    </citation>
    <scope>NUCLEOTIDE SEQUENCE [LARGE SCALE GENOMIC DNA]</scope>
    <source>
        <strain evidence="2">cv. DUN x IM62</strain>
    </source>
</reference>
<dbReference type="AlphaFoldDB" id="A0A022PYR8"/>
<dbReference type="EMBL" id="KI632295">
    <property type="protein sequence ID" value="EYU19385.1"/>
    <property type="molecule type" value="Genomic_DNA"/>
</dbReference>
<sequence length="239" mass="25673">MGGKRAEQLMTSMSRFEKSSSTNLFLLVRPAGAPPRAPRAPPRCLPQPLHHLRSTPPPPTLLPQLFPCPPTAAAAAILTCSKCFSSSHSHCVVSPQTPYICRLCTDPGAATFRLEILENDGGRRVFLDREAANMLSAAGKIASTSINNAGVAAVNADAEKKAKEEALARRRACEAAGGGGRRGWVYYGDKVERERDIVPPRDRNSGVGSIGNVERVDDSHQSVATYIVSKLIKYGRIIA</sequence>
<proteinExistence type="predicted"/>
<gene>
    <name evidence="1" type="ORF">MIMGU_mgv1a026968mg</name>
</gene>
<accession>A0A022PYR8</accession>
<evidence type="ECO:0000313" key="1">
    <source>
        <dbReference type="EMBL" id="EYU19385.1"/>
    </source>
</evidence>
<dbReference type="Proteomes" id="UP000030748">
    <property type="component" value="Unassembled WGS sequence"/>
</dbReference>
<protein>
    <submittedName>
        <fullName evidence="1">Uncharacterized protein</fullName>
    </submittedName>
</protein>